<keyword evidence="14" id="KW-0233">DNA recombination</keyword>
<dbReference type="Proteomes" id="UP000054144">
    <property type="component" value="Unassembled WGS sequence"/>
</dbReference>
<dbReference type="PANTHER" id="PTHR12604">
    <property type="entry name" value="KU AUTOANTIGEN DNA HELICASE"/>
    <property type="match status" value="1"/>
</dbReference>
<dbReference type="CDD" id="cd00788">
    <property type="entry name" value="KU70"/>
    <property type="match status" value="1"/>
</dbReference>
<protein>
    <recommendedName>
        <fullName evidence="5">ATP-dependent DNA helicase II subunit 1</fullName>
        <ecNumber evidence="4">3.6.4.12</ecNumber>
    </recommendedName>
    <alternativeName>
        <fullName evidence="17">ATP-dependent DNA helicase II subunit Ku70</fullName>
    </alternativeName>
</protein>
<keyword evidence="15" id="KW-0234">DNA repair</keyword>
<keyword evidence="16" id="KW-0539">Nucleus</keyword>
<dbReference type="Gene3D" id="1.10.720.30">
    <property type="entry name" value="SAP domain"/>
    <property type="match status" value="1"/>
</dbReference>
<dbReference type="Pfam" id="PF03731">
    <property type="entry name" value="Ku_N"/>
    <property type="match status" value="1"/>
</dbReference>
<dbReference type="GO" id="GO:0003678">
    <property type="term" value="F:DNA helicase activity"/>
    <property type="evidence" value="ECO:0007669"/>
    <property type="project" value="UniProtKB-EC"/>
</dbReference>
<dbReference type="GO" id="GO:0000781">
    <property type="term" value="C:chromosome, telomeric region"/>
    <property type="evidence" value="ECO:0007669"/>
    <property type="project" value="UniProtKB-SubCell"/>
</dbReference>
<comment type="subcellular location">
    <subcellularLocation>
        <location evidence="2">Chromosome</location>
        <location evidence="2">Telomere</location>
    </subcellularLocation>
    <subcellularLocation>
        <location evidence="1">Nucleus</location>
    </subcellularLocation>
</comment>
<dbReference type="InterPro" id="IPR047087">
    <property type="entry name" value="KU70_core_dom"/>
</dbReference>
<evidence type="ECO:0000256" key="6">
    <source>
        <dbReference type="ARBA" id="ARBA00022454"/>
    </source>
</evidence>
<dbReference type="Pfam" id="PF03730">
    <property type="entry name" value="Ku_C"/>
    <property type="match status" value="1"/>
</dbReference>
<evidence type="ECO:0000256" key="12">
    <source>
        <dbReference type="ARBA" id="ARBA00022895"/>
    </source>
</evidence>
<dbReference type="GO" id="GO:0042162">
    <property type="term" value="F:telomeric DNA binding"/>
    <property type="evidence" value="ECO:0007669"/>
    <property type="project" value="InterPro"/>
</dbReference>
<reference evidence="19 20" key="1">
    <citation type="journal article" date="2015" name="Fungal Genet. Biol.">
        <title>Evolution of novel wood decay mechanisms in Agaricales revealed by the genome sequences of Fistulina hepatica and Cylindrobasidium torrendii.</title>
        <authorList>
            <person name="Floudas D."/>
            <person name="Held B.W."/>
            <person name="Riley R."/>
            <person name="Nagy L.G."/>
            <person name="Koehler G."/>
            <person name="Ransdell A.S."/>
            <person name="Younus H."/>
            <person name="Chow J."/>
            <person name="Chiniquy J."/>
            <person name="Lipzen A."/>
            <person name="Tritt A."/>
            <person name="Sun H."/>
            <person name="Haridas S."/>
            <person name="LaButti K."/>
            <person name="Ohm R.A."/>
            <person name="Kues U."/>
            <person name="Blanchette R.A."/>
            <person name="Grigoriev I.V."/>
            <person name="Minto R.E."/>
            <person name="Hibbett D.S."/>
        </authorList>
    </citation>
    <scope>NUCLEOTIDE SEQUENCE [LARGE SCALE GENOMIC DNA]</scope>
    <source>
        <strain evidence="19 20">ATCC 64428</strain>
    </source>
</reference>
<dbReference type="Pfam" id="PF02037">
    <property type="entry name" value="SAP"/>
    <property type="match status" value="1"/>
</dbReference>
<dbReference type="Gene3D" id="3.40.50.410">
    <property type="entry name" value="von Willebrand factor, type A domain"/>
    <property type="match status" value="1"/>
</dbReference>
<dbReference type="InterPro" id="IPR005160">
    <property type="entry name" value="Ku_C"/>
</dbReference>
<dbReference type="AlphaFoldDB" id="A0A0D7ASW9"/>
<dbReference type="OrthoDB" id="761538at2759"/>
<dbReference type="EMBL" id="KN881583">
    <property type="protein sequence ID" value="KIY53908.1"/>
    <property type="molecule type" value="Genomic_DNA"/>
</dbReference>
<dbReference type="SMART" id="SM00513">
    <property type="entry name" value="SAP"/>
    <property type="match status" value="1"/>
</dbReference>
<keyword evidence="7" id="KW-0547">Nucleotide-binding</keyword>
<dbReference type="InterPro" id="IPR036361">
    <property type="entry name" value="SAP_dom_sf"/>
</dbReference>
<evidence type="ECO:0000256" key="9">
    <source>
        <dbReference type="ARBA" id="ARBA00022801"/>
    </source>
</evidence>
<dbReference type="InterPro" id="IPR006164">
    <property type="entry name" value="DNA_bd_Ku70/Ku80"/>
</dbReference>
<dbReference type="GO" id="GO:0005524">
    <property type="term" value="F:ATP binding"/>
    <property type="evidence" value="ECO:0007669"/>
    <property type="project" value="UniProtKB-KW"/>
</dbReference>
<evidence type="ECO:0000256" key="14">
    <source>
        <dbReference type="ARBA" id="ARBA00023172"/>
    </source>
</evidence>
<evidence type="ECO:0000256" key="3">
    <source>
        <dbReference type="ARBA" id="ARBA00005240"/>
    </source>
</evidence>
<dbReference type="FunFam" id="2.40.290.10:FF:000001">
    <property type="entry name" value="X-ray repair cross complementing 6"/>
    <property type="match status" value="1"/>
</dbReference>
<dbReference type="InterPro" id="IPR006165">
    <property type="entry name" value="Ku70"/>
</dbReference>
<dbReference type="EC" id="3.6.4.12" evidence="4"/>
<evidence type="ECO:0000256" key="1">
    <source>
        <dbReference type="ARBA" id="ARBA00004123"/>
    </source>
</evidence>
<evidence type="ECO:0000313" key="20">
    <source>
        <dbReference type="Proteomes" id="UP000054144"/>
    </source>
</evidence>
<dbReference type="GO" id="GO:0003684">
    <property type="term" value="F:damaged DNA binding"/>
    <property type="evidence" value="ECO:0007669"/>
    <property type="project" value="InterPro"/>
</dbReference>
<keyword evidence="9" id="KW-0378">Hydrolase</keyword>
<evidence type="ECO:0000259" key="18">
    <source>
        <dbReference type="PROSITE" id="PS50800"/>
    </source>
</evidence>
<keyword evidence="13 19" id="KW-0238">DNA-binding</keyword>
<dbReference type="InterPro" id="IPR005161">
    <property type="entry name" value="Ku_N"/>
</dbReference>
<dbReference type="SUPFAM" id="SSF68906">
    <property type="entry name" value="SAP domain"/>
    <property type="match status" value="1"/>
</dbReference>
<keyword evidence="12" id="KW-0779">Telomere</keyword>
<dbReference type="Gene3D" id="2.40.290.10">
    <property type="match status" value="1"/>
</dbReference>
<evidence type="ECO:0000313" key="19">
    <source>
        <dbReference type="EMBL" id="KIY53908.1"/>
    </source>
</evidence>
<dbReference type="GO" id="GO:0016787">
    <property type="term" value="F:hydrolase activity"/>
    <property type="evidence" value="ECO:0007669"/>
    <property type="project" value="UniProtKB-KW"/>
</dbReference>
<dbReference type="GO" id="GO:0000723">
    <property type="term" value="P:telomere maintenance"/>
    <property type="evidence" value="ECO:0007669"/>
    <property type="project" value="InterPro"/>
</dbReference>
<evidence type="ECO:0000256" key="11">
    <source>
        <dbReference type="ARBA" id="ARBA00022840"/>
    </source>
</evidence>
<evidence type="ECO:0000256" key="5">
    <source>
        <dbReference type="ARBA" id="ARBA00021796"/>
    </source>
</evidence>
<evidence type="ECO:0000256" key="17">
    <source>
        <dbReference type="ARBA" id="ARBA00031811"/>
    </source>
</evidence>
<keyword evidence="8" id="KW-0227">DNA damage</keyword>
<dbReference type="GO" id="GO:0006310">
    <property type="term" value="P:DNA recombination"/>
    <property type="evidence" value="ECO:0007669"/>
    <property type="project" value="UniProtKB-KW"/>
</dbReference>
<evidence type="ECO:0000256" key="7">
    <source>
        <dbReference type="ARBA" id="ARBA00022741"/>
    </source>
</evidence>
<dbReference type="NCBIfam" id="TIGR00578">
    <property type="entry name" value="ku70"/>
    <property type="match status" value="1"/>
</dbReference>
<dbReference type="PANTHER" id="PTHR12604:SF2">
    <property type="entry name" value="X-RAY REPAIR CROSS-COMPLEMENTING PROTEIN 6"/>
    <property type="match status" value="1"/>
</dbReference>
<dbReference type="PROSITE" id="PS50800">
    <property type="entry name" value="SAP"/>
    <property type="match status" value="1"/>
</dbReference>
<dbReference type="GO" id="GO:0043564">
    <property type="term" value="C:Ku70:Ku80 complex"/>
    <property type="evidence" value="ECO:0007669"/>
    <property type="project" value="InterPro"/>
</dbReference>
<dbReference type="SMART" id="SM00559">
    <property type="entry name" value="Ku78"/>
    <property type="match status" value="1"/>
</dbReference>
<evidence type="ECO:0000256" key="16">
    <source>
        <dbReference type="ARBA" id="ARBA00023242"/>
    </source>
</evidence>
<dbReference type="PIRSF" id="PIRSF003033">
    <property type="entry name" value="Ku70"/>
    <property type="match status" value="1"/>
</dbReference>
<proteinExistence type="inferred from homology"/>
<keyword evidence="11" id="KW-0067">ATP-binding</keyword>
<name>A0A0D7ASW9_9AGAR</name>
<dbReference type="SUPFAM" id="SSF53300">
    <property type="entry name" value="vWA-like"/>
    <property type="match status" value="1"/>
</dbReference>
<keyword evidence="10" id="KW-0347">Helicase</keyword>
<evidence type="ECO:0000256" key="15">
    <source>
        <dbReference type="ARBA" id="ARBA00023204"/>
    </source>
</evidence>
<dbReference type="InterPro" id="IPR016194">
    <property type="entry name" value="SPOC-like_C_dom_sf"/>
</dbReference>
<gene>
    <name evidence="19" type="ORF">FISHEDRAFT_63240</name>
</gene>
<keyword evidence="6" id="KW-0158">Chromosome</keyword>
<dbReference type="Gene3D" id="1.10.1600.10">
    <property type="match status" value="1"/>
</dbReference>
<dbReference type="GO" id="GO:0006303">
    <property type="term" value="P:double-strand break repair via nonhomologous end joining"/>
    <property type="evidence" value="ECO:0007669"/>
    <property type="project" value="InterPro"/>
</dbReference>
<keyword evidence="20" id="KW-1185">Reference proteome</keyword>
<dbReference type="InterPro" id="IPR003034">
    <property type="entry name" value="SAP_dom"/>
</dbReference>
<organism evidence="19 20">
    <name type="scientific">Fistulina hepatica ATCC 64428</name>
    <dbReference type="NCBI Taxonomy" id="1128425"/>
    <lineage>
        <taxon>Eukaryota</taxon>
        <taxon>Fungi</taxon>
        <taxon>Dikarya</taxon>
        <taxon>Basidiomycota</taxon>
        <taxon>Agaricomycotina</taxon>
        <taxon>Agaricomycetes</taxon>
        <taxon>Agaricomycetidae</taxon>
        <taxon>Agaricales</taxon>
        <taxon>Fistulinaceae</taxon>
        <taxon>Fistulina</taxon>
    </lineage>
</organism>
<evidence type="ECO:0000256" key="4">
    <source>
        <dbReference type="ARBA" id="ARBA00012551"/>
    </source>
</evidence>
<dbReference type="SUPFAM" id="SSF100939">
    <property type="entry name" value="SPOC domain-like"/>
    <property type="match status" value="1"/>
</dbReference>
<evidence type="ECO:0000256" key="8">
    <source>
        <dbReference type="ARBA" id="ARBA00022763"/>
    </source>
</evidence>
<comment type="similarity">
    <text evidence="3">Belongs to the ku70 family.</text>
</comment>
<evidence type="ECO:0000256" key="10">
    <source>
        <dbReference type="ARBA" id="ARBA00022806"/>
    </source>
</evidence>
<sequence>MPFDDWNKIDEEEEELQDSSWLEGKRDVILFCIDCSPSMQKPYNDRNYEGDLQTSHLVAALDAAVQIQKKKIIVGPNDSVGILLFNTTRTYESAGDFADDRVRQGAEIKRNTYLFQPIGPMNADRIREVMYELDDPITRVDHLRETFPPLKGTKVPIGDVFTSCNWVMRDGAPKTATKRVFLITDDDAPHLGAGNIDARMRKQLVTSARTTLNDLAQSGVTVEPFFISTMEHEFNMSLYYKSVLRVSDDLDSAENEDYVDDARHNFAVNIEDLLAQMRFREVPKRALFSIPFELGAGFTIGIKGYGLVVEQKKGTYKYFLDNGQGFQVVESRTSYVDEDVEQAASRARIVYGTEVTGTDEEAGYGVRMAEVGKRPFFTAEEMRQLRTLGLEPGIKLLGFKDRDQLQFEDNIKHSHFIYPDELTYAGSKRTFSALLKSMVKKNKIGLVRVLTRRNASPVFCAMVPQEERHDADDWVEPPGFHLIQLPFADEIRSAKVTEGRTATKWMDKLTMKNKKFPRRATYIPDSYPNPALAYHNEQLQATAFQEEYNGEDFEDLTAPPLDMIHERAGAMMKAWKDRLSLNDAANEVIVTKSATTGTKRKTSENPDYDDTEIRSRYESGTLAKMRVDEMKEFLKAHALPVSGKKADLLDRVIDYLQTH</sequence>
<dbReference type="Pfam" id="PF02735">
    <property type="entry name" value="Ku"/>
    <property type="match status" value="1"/>
</dbReference>
<accession>A0A0D7ASW9</accession>
<dbReference type="GO" id="GO:0003690">
    <property type="term" value="F:double-stranded DNA binding"/>
    <property type="evidence" value="ECO:0007669"/>
    <property type="project" value="TreeGrafter"/>
</dbReference>
<evidence type="ECO:0000256" key="2">
    <source>
        <dbReference type="ARBA" id="ARBA00004574"/>
    </source>
</evidence>
<dbReference type="InterPro" id="IPR027388">
    <property type="entry name" value="Ku70_bridge/pillars_dom_sf"/>
</dbReference>
<dbReference type="Gene3D" id="4.10.970.10">
    <property type="entry name" value="Ku70, bridge and pillars"/>
    <property type="match status" value="1"/>
</dbReference>
<evidence type="ECO:0000256" key="13">
    <source>
        <dbReference type="ARBA" id="ARBA00023125"/>
    </source>
</evidence>
<dbReference type="InterPro" id="IPR036465">
    <property type="entry name" value="vWFA_dom_sf"/>
</dbReference>
<feature type="domain" description="SAP" evidence="18">
    <location>
        <begin position="622"/>
        <end position="656"/>
    </location>
</feature>